<dbReference type="STRING" id="1077974.GOEFS_031_00060"/>
<dbReference type="OrthoDB" id="3214849at2"/>
<sequence>MQGLAAVLFPAMLMLFALTMEKLQTRIDQTTETVSDDQVDEILAAAQSQAPAFDDAAPSTLDDLRSRRAS</sequence>
<keyword evidence="3" id="KW-1185">Reference proteome</keyword>
<gene>
    <name evidence="2" type="ORF">GOEFS_031_00060</name>
</gene>
<protein>
    <submittedName>
        <fullName evidence="2">Uncharacterized protein</fullName>
    </submittedName>
</protein>
<feature type="region of interest" description="Disordered" evidence="1">
    <location>
        <begin position="49"/>
        <end position="70"/>
    </location>
</feature>
<organism evidence="2 3">
    <name type="scientific">Gordonia effusa NBRC 100432</name>
    <dbReference type="NCBI Taxonomy" id="1077974"/>
    <lineage>
        <taxon>Bacteria</taxon>
        <taxon>Bacillati</taxon>
        <taxon>Actinomycetota</taxon>
        <taxon>Actinomycetes</taxon>
        <taxon>Mycobacteriales</taxon>
        <taxon>Gordoniaceae</taxon>
        <taxon>Gordonia</taxon>
    </lineage>
</organism>
<dbReference type="EMBL" id="BAEH01000031">
    <property type="protein sequence ID" value="GAB17397.1"/>
    <property type="molecule type" value="Genomic_DNA"/>
</dbReference>
<name>H0QX46_9ACTN</name>
<evidence type="ECO:0000313" key="2">
    <source>
        <dbReference type="EMBL" id="GAB17397.1"/>
    </source>
</evidence>
<evidence type="ECO:0000256" key="1">
    <source>
        <dbReference type="SAM" id="MobiDB-lite"/>
    </source>
</evidence>
<evidence type="ECO:0000313" key="3">
    <source>
        <dbReference type="Proteomes" id="UP000035034"/>
    </source>
</evidence>
<dbReference type="AlphaFoldDB" id="H0QX46"/>
<proteinExistence type="predicted"/>
<comment type="caution">
    <text evidence="2">The sequence shown here is derived from an EMBL/GenBank/DDBJ whole genome shotgun (WGS) entry which is preliminary data.</text>
</comment>
<accession>H0QX46</accession>
<dbReference type="Proteomes" id="UP000035034">
    <property type="component" value="Unassembled WGS sequence"/>
</dbReference>
<dbReference type="RefSeq" id="WP_007316735.1">
    <property type="nucleotide sequence ID" value="NZ_BAEH01000031.1"/>
</dbReference>
<reference evidence="2 3" key="1">
    <citation type="submission" date="2011-12" db="EMBL/GenBank/DDBJ databases">
        <title>Whole genome shotgun sequence of Gordonia effusa NBRC 100432.</title>
        <authorList>
            <person name="Yoshida I."/>
            <person name="Takarada H."/>
            <person name="Hosoyama A."/>
            <person name="Tsuchikane K."/>
            <person name="Katsumata H."/>
            <person name="Yamazaki S."/>
            <person name="Fujita N."/>
        </authorList>
    </citation>
    <scope>NUCLEOTIDE SEQUENCE [LARGE SCALE GENOMIC DNA]</scope>
    <source>
        <strain evidence="2 3">NBRC 100432</strain>
    </source>
</reference>